<gene>
    <name evidence="1" type="ORF">C481_20386</name>
</gene>
<evidence type="ECO:0000313" key="1">
    <source>
        <dbReference type="EMBL" id="ELY97445.1"/>
    </source>
</evidence>
<evidence type="ECO:0008006" key="3">
    <source>
        <dbReference type="Google" id="ProtNLM"/>
    </source>
</evidence>
<dbReference type="STRING" id="29540.C481_20386"/>
<protein>
    <recommendedName>
        <fullName evidence="3">Peptidase C39-like domain-containing protein</fullName>
    </recommendedName>
</protein>
<dbReference type="RefSeq" id="WP_006111172.1">
    <property type="nucleotide sequence ID" value="NZ_AOIO01000041.1"/>
</dbReference>
<organism evidence="1 2">
    <name type="scientific">Natrialba asiatica (strain ATCC 700177 / DSM 12278 / JCM 9576 / FERM P-10747 / NBRC 102637 / 172P1)</name>
    <dbReference type="NCBI Taxonomy" id="29540"/>
    <lineage>
        <taxon>Archaea</taxon>
        <taxon>Methanobacteriati</taxon>
        <taxon>Methanobacteriota</taxon>
        <taxon>Stenosarchaea group</taxon>
        <taxon>Halobacteria</taxon>
        <taxon>Halobacteriales</taxon>
        <taxon>Natrialbaceae</taxon>
        <taxon>Natrialba</taxon>
    </lineage>
</organism>
<comment type="caution">
    <text evidence="1">The sequence shown here is derived from an EMBL/GenBank/DDBJ whole genome shotgun (WGS) entry which is preliminary data.</text>
</comment>
<dbReference type="Proteomes" id="UP000011554">
    <property type="component" value="Unassembled WGS sequence"/>
</dbReference>
<name>M0AFA9_NATA1</name>
<evidence type="ECO:0000313" key="2">
    <source>
        <dbReference type="Proteomes" id="UP000011554"/>
    </source>
</evidence>
<reference evidence="1 2" key="1">
    <citation type="journal article" date="2014" name="PLoS Genet.">
        <title>Phylogenetically driven sequencing of extremely halophilic archaea reveals strategies for static and dynamic osmo-response.</title>
        <authorList>
            <person name="Becker E.A."/>
            <person name="Seitzer P.M."/>
            <person name="Tritt A."/>
            <person name="Larsen D."/>
            <person name="Krusor M."/>
            <person name="Yao A.I."/>
            <person name="Wu D."/>
            <person name="Madern D."/>
            <person name="Eisen J.A."/>
            <person name="Darling A.E."/>
            <person name="Facciotti M.T."/>
        </authorList>
    </citation>
    <scope>NUCLEOTIDE SEQUENCE [LARGE SCALE GENOMIC DNA]</scope>
    <source>
        <strain evidence="1 2">DSM 12278</strain>
    </source>
</reference>
<dbReference type="eggNOG" id="ENOG502N64W">
    <property type="taxonomic scope" value="Archaea"/>
</dbReference>
<dbReference type="AlphaFoldDB" id="M0AFA9"/>
<sequence length="205" mass="23296">MTITSQDLRTAEVQIGQFGAQDELTADLPNVLQNMLHEFADRDGVPDDLTLSERRAKKICDTCNTGNYSLDIASRLTAELSDYPFKACYEDSLMIDELKAVAEDDNRSLPAVQVSPAYFQYCQGYSAQTDSRNSGKELYVLVMNVNHTEVLLYDPYRFRNKGQGNMEPTQIDKNDFEEVWLGKYEVTSTLWVEGTDQQRISQFST</sequence>
<dbReference type="EMBL" id="AOIO01000041">
    <property type="protein sequence ID" value="ELY97445.1"/>
    <property type="molecule type" value="Genomic_DNA"/>
</dbReference>
<dbReference type="OrthoDB" id="349991at2157"/>
<accession>M0AFA9</accession>
<proteinExistence type="predicted"/>
<keyword evidence="2" id="KW-1185">Reference proteome</keyword>